<evidence type="ECO:0000313" key="8">
    <source>
        <dbReference type="Proteomes" id="UP001293593"/>
    </source>
</evidence>
<evidence type="ECO:0000313" key="7">
    <source>
        <dbReference type="EMBL" id="KAK4271775.1"/>
    </source>
</evidence>
<evidence type="ECO:0000256" key="1">
    <source>
        <dbReference type="ARBA" id="ARBA00008056"/>
    </source>
</evidence>
<evidence type="ECO:0000256" key="3">
    <source>
        <dbReference type="ARBA" id="ARBA00022896"/>
    </source>
</evidence>
<reference evidence="7" key="1">
    <citation type="submission" date="2023-10" db="EMBL/GenBank/DDBJ databases">
        <title>Chromosome-level genome of the transformable northern wattle, Acacia crassicarpa.</title>
        <authorList>
            <person name="Massaro I."/>
            <person name="Sinha N.R."/>
            <person name="Poethig S."/>
            <person name="Leichty A.R."/>
        </authorList>
    </citation>
    <scope>NUCLEOTIDE SEQUENCE</scope>
    <source>
        <strain evidence="7">Acra3RX</strain>
        <tissue evidence="7">Leaf</tissue>
    </source>
</reference>
<feature type="domain" description="Fe2OG dioxygenase" evidence="6">
    <location>
        <begin position="202"/>
        <end position="302"/>
    </location>
</feature>
<dbReference type="GO" id="GO:0046872">
    <property type="term" value="F:metal ion binding"/>
    <property type="evidence" value="ECO:0007669"/>
    <property type="project" value="UniProtKB-KW"/>
</dbReference>
<dbReference type="PROSITE" id="PS51471">
    <property type="entry name" value="FE2OG_OXY"/>
    <property type="match status" value="1"/>
</dbReference>
<keyword evidence="8" id="KW-1185">Reference proteome</keyword>
<dbReference type="GO" id="GO:0016491">
    <property type="term" value="F:oxidoreductase activity"/>
    <property type="evidence" value="ECO:0007669"/>
    <property type="project" value="UniProtKB-KW"/>
</dbReference>
<keyword evidence="4 5" id="KW-0408">Iron</keyword>
<evidence type="ECO:0000259" key="6">
    <source>
        <dbReference type="PROSITE" id="PS51471"/>
    </source>
</evidence>
<organism evidence="7 8">
    <name type="scientific">Acacia crassicarpa</name>
    <name type="common">northern wattle</name>
    <dbReference type="NCBI Taxonomy" id="499986"/>
    <lineage>
        <taxon>Eukaryota</taxon>
        <taxon>Viridiplantae</taxon>
        <taxon>Streptophyta</taxon>
        <taxon>Embryophyta</taxon>
        <taxon>Tracheophyta</taxon>
        <taxon>Spermatophyta</taxon>
        <taxon>Magnoliopsida</taxon>
        <taxon>eudicotyledons</taxon>
        <taxon>Gunneridae</taxon>
        <taxon>Pentapetalae</taxon>
        <taxon>rosids</taxon>
        <taxon>fabids</taxon>
        <taxon>Fabales</taxon>
        <taxon>Fabaceae</taxon>
        <taxon>Caesalpinioideae</taxon>
        <taxon>mimosoid clade</taxon>
        <taxon>Acacieae</taxon>
        <taxon>Acacia</taxon>
    </lineage>
</organism>
<dbReference type="Pfam" id="PF03171">
    <property type="entry name" value="2OG-FeII_Oxy"/>
    <property type="match status" value="1"/>
</dbReference>
<dbReference type="InterPro" id="IPR005123">
    <property type="entry name" value="Oxoglu/Fe-dep_dioxygenase_dom"/>
</dbReference>
<dbReference type="Pfam" id="PF14226">
    <property type="entry name" value="DIOX_N"/>
    <property type="match status" value="1"/>
</dbReference>
<evidence type="ECO:0000256" key="2">
    <source>
        <dbReference type="ARBA" id="ARBA00022723"/>
    </source>
</evidence>
<dbReference type="EMBL" id="JAWXYG010000005">
    <property type="protein sequence ID" value="KAK4271775.1"/>
    <property type="molecule type" value="Genomic_DNA"/>
</dbReference>
<protein>
    <recommendedName>
        <fullName evidence="6">Fe2OG dioxygenase domain-containing protein</fullName>
    </recommendedName>
</protein>
<evidence type="ECO:0000256" key="5">
    <source>
        <dbReference type="RuleBase" id="RU003682"/>
    </source>
</evidence>
<dbReference type="SUPFAM" id="SSF51197">
    <property type="entry name" value="Clavaminate synthase-like"/>
    <property type="match status" value="1"/>
</dbReference>
<sequence>MATAVPENLIVFDPSSMSVQELAKNPPPSLPQCYLREDQNIPDAEPESLPIIDMKRFLSEEHREAELKKLDSACREWGIFQLVNHGVSEEELEKVRNGVEGFFSLPPQEKMKYKIRPGDIEGYGSVIRSQAEKQDWCDRFYMTINPIHKRKPYLYPELPPSFRTVLDMYIEKAQNIGMTLVGLLEKALKMEEGEMKEVFEDGLQSLRMTYYPTCPKPEQVMGLKAHSDYTIITLLNQVNGVSGLQVDKNGVWVPVNILPNSLVVNVGDILEIISNGVYKSPVHRATVNTGKERISMVLFFVAKLDAEIGPAKSLISPENPPLFKTLEAEKYFNEYFSLKQQGRSL</sequence>
<dbReference type="Gene3D" id="2.60.120.330">
    <property type="entry name" value="B-lactam Antibiotic, Isopenicillin N Synthase, Chain"/>
    <property type="match status" value="1"/>
</dbReference>
<dbReference type="Proteomes" id="UP001293593">
    <property type="component" value="Unassembled WGS sequence"/>
</dbReference>
<keyword evidence="3" id="KW-0847">Vitamin C</keyword>
<dbReference type="AlphaFoldDB" id="A0AAE1KEV5"/>
<dbReference type="InterPro" id="IPR050295">
    <property type="entry name" value="Plant_2OG-oxidoreductases"/>
</dbReference>
<keyword evidence="2 5" id="KW-0479">Metal-binding</keyword>
<accession>A0AAE1KEV5</accession>
<keyword evidence="5" id="KW-0560">Oxidoreductase</keyword>
<name>A0AAE1KEV5_9FABA</name>
<evidence type="ECO:0000256" key="4">
    <source>
        <dbReference type="ARBA" id="ARBA00023004"/>
    </source>
</evidence>
<dbReference type="InterPro" id="IPR044861">
    <property type="entry name" value="IPNS-like_FE2OG_OXY"/>
</dbReference>
<gene>
    <name evidence="7" type="ORF">QN277_020417</name>
</gene>
<proteinExistence type="inferred from homology"/>
<dbReference type="PANTHER" id="PTHR47991">
    <property type="entry name" value="OXOGLUTARATE/IRON-DEPENDENT DIOXYGENASE"/>
    <property type="match status" value="1"/>
</dbReference>
<comment type="similarity">
    <text evidence="1 5">Belongs to the iron/ascorbate-dependent oxidoreductase family.</text>
</comment>
<dbReference type="GO" id="GO:0031418">
    <property type="term" value="F:L-ascorbic acid binding"/>
    <property type="evidence" value="ECO:0007669"/>
    <property type="project" value="UniProtKB-KW"/>
</dbReference>
<dbReference type="InterPro" id="IPR027443">
    <property type="entry name" value="IPNS-like_sf"/>
</dbReference>
<dbReference type="FunFam" id="2.60.120.330:FF:000079">
    <property type="entry name" value="Protein SRG1"/>
    <property type="match status" value="1"/>
</dbReference>
<comment type="caution">
    <text evidence="7">The sequence shown here is derived from an EMBL/GenBank/DDBJ whole genome shotgun (WGS) entry which is preliminary data.</text>
</comment>
<dbReference type="InterPro" id="IPR026992">
    <property type="entry name" value="DIOX_N"/>
</dbReference>